<evidence type="ECO:0000313" key="3">
    <source>
        <dbReference type="Proteomes" id="UP000599523"/>
    </source>
</evidence>
<feature type="transmembrane region" description="Helical" evidence="1">
    <location>
        <begin position="149"/>
        <end position="165"/>
    </location>
</feature>
<feature type="transmembrane region" description="Helical" evidence="1">
    <location>
        <begin position="40"/>
        <end position="60"/>
    </location>
</feature>
<sequence>MIRDLPPAGRLPLLIMGMLALVFGVLSGLARLGVTTPQAALPLVGLHSALLIAAFFGTVISLERAVAIARTWAYLAPLCAGFGGLTLILGQPLWLAQAFFLSAATLLTLASVLIVRRQFAIFTVMLAVASACWLLGVLAWHFAGIQAATAWWLAFLVLTIAGERLELTRLLPRRPVAMPLFVATSIAVLASAAWSVVEPDIGLRAFGGALLALGAWLVVFDIARFNIRQQGLTRFIAVCLLTGYAWLAIAGAMGLIGALSPGHPLRDGAMHAVTLGFVFSMVFGHAPIIFPAVMRVRIPYHPFLYVPLTLLHGTLALRMLGGLSGEFQLSRIGATAGGFVLALFVVTMLLSVWRGREKAPQGRRRRHKHAGSQRDPEA</sequence>
<feature type="transmembrane region" description="Helical" evidence="1">
    <location>
        <begin position="12"/>
        <end position="34"/>
    </location>
</feature>
<proteinExistence type="predicted"/>
<organism evidence="2 3">
    <name type="scientific">Azoarcus taiwanensis</name>
    <dbReference type="NCBI Taxonomy" id="666964"/>
    <lineage>
        <taxon>Bacteria</taxon>
        <taxon>Pseudomonadati</taxon>
        <taxon>Pseudomonadota</taxon>
        <taxon>Betaproteobacteria</taxon>
        <taxon>Rhodocyclales</taxon>
        <taxon>Zoogloeaceae</taxon>
        <taxon>Azoarcus</taxon>
    </lineage>
</organism>
<feature type="transmembrane region" description="Helical" evidence="1">
    <location>
        <begin position="235"/>
        <end position="256"/>
    </location>
</feature>
<dbReference type="RefSeq" id="WP_168989499.1">
    <property type="nucleotide sequence ID" value="NZ_CAWPHM010000072.1"/>
</dbReference>
<comment type="caution">
    <text evidence="2">The sequence shown here is derived from an EMBL/GenBank/DDBJ whole genome shotgun (WGS) entry which is preliminary data.</text>
</comment>
<feature type="transmembrane region" description="Helical" evidence="1">
    <location>
        <begin position="332"/>
        <end position="353"/>
    </location>
</feature>
<feature type="transmembrane region" description="Helical" evidence="1">
    <location>
        <begin position="122"/>
        <end position="143"/>
    </location>
</feature>
<keyword evidence="1" id="KW-0812">Transmembrane</keyword>
<reference evidence="2" key="1">
    <citation type="submission" date="2019-12" db="EMBL/GenBank/DDBJ databases">
        <title>Comparative genomics gives insights into the taxonomy of the Azoarcus-Aromatoleum group and reveals separate origins of nif in the plant-associated Azoarcus and non-plant-associated Aromatoleum sub-groups.</title>
        <authorList>
            <person name="Lafos M."/>
            <person name="Maluk M."/>
            <person name="Batista M."/>
            <person name="Junghare M."/>
            <person name="Carmona M."/>
            <person name="Faoro H."/>
            <person name="Cruz L.M."/>
            <person name="Battistoni F."/>
            <person name="De Souza E."/>
            <person name="Pedrosa F."/>
            <person name="Chen W.-M."/>
            <person name="Poole P.S."/>
            <person name="Dixon R.A."/>
            <person name="James E.K."/>
        </authorList>
    </citation>
    <scope>NUCLEOTIDE SEQUENCE</scope>
    <source>
        <strain evidence="2">NSC3</strain>
    </source>
</reference>
<evidence type="ECO:0000313" key="2">
    <source>
        <dbReference type="EMBL" id="NMG04866.1"/>
    </source>
</evidence>
<feature type="transmembrane region" description="Helical" evidence="1">
    <location>
        <begin position="268"/>
        <end position="290"/>
    </location>
</feature>
<gene>
    <name evidence="2" type="ORF">GPA21_18090</name>
</gene>
<feature type="transmembrane region" description="Helical" evidence="1">
    <location>
        <begin position="302"/>
        <end position="320"/>
    </location>
</feature>
<feature type="transmembrane region" description="Helical" evidence="1">
    <location>
        <begin position="177"/>
        <end position="197"/>
    </location>
</feature>
<evidence type="ECO:0000256" key="1">
    <source>
        <dbReference type="SAM" id="Phobius"/>
    </source>
</evidence>
<dbReference type="Proteomes" id="UP000599523">
    <property type="component" value="Unassembled WGS sequence"/>
</dbReference>
<dbReference type="AlphaFoldDB" id="A0A972J9T7"/>
<accession>A0A972J9T7</accession>
<protein>
    <submittedName>
        <fullName evidence="2">Uncharacterized protein</fullName>
    </submittedName>
</protein>
<feature type="transmembrane region" description="Helical" evidence="1">
    <location>
        <begin position="72"/>
        <end position="89"/>
    </location>
</feature>
<keyword evidence="3" id="KW-1185">Reference proteome</keyword>
<keyword evidence="1" id="KW-0472">Membrane</keyword>
<keyword evidence="1" id="KW-1133">Transmembrane helix</keyword>
<feature type="transmembrane region" description="Helical" evidence="1">
    <location>
        <begin position="95"/>
        <end position="115"/>
    </location>
</feature>
<feature type="transmembrane region" description="Helical" evidence="1">
    <location>
        <begin position="203"/>
        <end position="223"/>
    </location>
</feature>
<name>A0A972J9T7_9RHOO</name>
<dbReference type="EMBL" id="WTVM01000165">
    <property type="protein sequence ID" value="NMG04866.1"/>
    <property type="molecule type" value="Genomic_DNA"/>
</dbReference>